<dbReference type="EMBL" id="JACRJB010000014">
    <property type="protein sequence ID" value="MBI5128866.1"/>
    <property type="molecule type" value="Genomic_DNA"/>
</dbReference>
<evidence type="ECO:0000313" key="2">
    <source>
        <dbReference type="EMBL" id="MBI5128866.1"/>
    </source>
</evidence>
<reference evidence="2" key="1">
    <citation type="submission" date="2020-07" db="EMBL/GenBank/DDBJ databases">
        <title>Huge and variable diversity of episymbiotic CPR bacteria and DPANN archaea in groundwater ecosystems.</title>
        <authorList>
            <person name="He C.Y."/>
            <person name="Keren R."/>
            <person name="Whittaker M."/>
            <person name="Farag I.F."/>
            <person name="Doudna J."/>
            <person name="Cate J.H.D."/>
            <person name="Banfield J.F."/>
        </authorList>
    </citation>
    <scope>NUCLEOTIDE SEQUENCE</scope>
    <source>
        <strain evidence="2">NC_groundwater_1818_Pr3_B-0.1um_66_35</strain>
    </source>
</reference>
<dbReference type="Pfam" id="PF10074">
    <property type="entry name" value="RovC_DNA-bd"/>
    <property type="match status" value="1"/>
</dbReference>
<sequence>MSSLDQPIFWAFDVLPTIIPIVPTGADPDAATGGLSLLHLKAADIRQAADGWYTVLRLGEIEHRLLLSEMPMAGEFYAAKLSFDQDFGIRTHAASRLWRMLHGQPPGPAYHELSPQRRKRLVLALRALDGRTEGCTYRAIAAALFGAKSIPERAWKTHDLRNRTIRLVQTGLALMRGGYRNLLHQNRRRKRGSL</sequence>
<name>A0A933RVA4_RHOPL</name>
<feature type="domain" description="T6SS Transcription factor RovC-like DNA binding" evidence="1">
    <location>
        <begin position="82"/>
        <end position="184"/>
    </location>
</feature>
<evidence type="ECO:0000259" key="1">
    <source>
        <dbReference type="Pfam" id="PF10074"/>
    </source>
</evidence>
<comment type="caution">
    <text evidence="2">The sequence shown here is derived from an EMBL/GenBank/DDBJ whole genome shotgun (WGS) entry which is preliminary data.</text>
</comment>
<gene>
    <name evidence="2" type="ORF">HZA66_05445</name>
</gene>
<dbReference type="Proteomes" id="UP000782519">
    <property type="component" value="Unassembled WGS sequence"/>
</dbReference>
<accession>A0A933RVA4</accession>
<dbReference type="InterPro" id="IPR018754">
    <property type="entry name" value="RovC-like_DNA-bd"/>
</dbReference>
<protein>
    <submittedName>
        <fullName evidence="2">DUF2285 domain-containing protein</fullName>
    </submittedName>
</protein>
<organism evidence="2 3">
    <name type="scientific">Rhodopseudomonas palustris</name>
    <dbReference type="NCBI Taxonomy" id="1076"/>
    <lineage>
        <taxon>Bacteria</taxon>
        <taxon>Pseudomonadati</taxon>
        <taxon>Pseudomonadota</taxon>
        <taxon>Alphaproteobacteria</taxon>
        <taxon>Hyphomicrobiales</taxon>
        <taxon>Nitrobacteraceae</taxon>
        <taxon>Rhodopseudomonas</taxon>
    </lineage>
</organism>
<proteinExistence type="predicted"/>
<evidence type="ECO:0000313" key="3">
    <source>
        <dbReference type="Proteomes" id="UP000782519"/>
    </source>
</evidence>
<dbReference type="AlphaFoldDB" id="A0A933RVA4"/>